<protein>
    <submittedName>
        <fullName evidence="5">CRN-like protein</fullName>
    </submittedName>
</protein>
<evidence type="ECO:0000313" key="5">
    <source>
        <dbReference type="EMBL" id="CEG44506.1"/>
    </source>
</evidence>
<sequence>MTIDATESVDDLKKAIKKEKKKSLKMVDADKLQLFLARQGDNTWLETSTDDGEKLKKGATTALIKALTHEDCELEGSLVLRTFLRIDHACACWYAAAVSELSFSWWLHKLVGNFELIFLRLSAATNA</sequence>
<keyword evidence="3" id="KW-0964">Secreted</keyword>
<dbReference type="GO" id="GO:0005576">
    <property type="term" value="C:extracellular region"/>
    <property type="evidence" value="ECO:0007669"/>
    <property type="project" value="UniProtKB-SubCell"/>
</dbReference>
<dbReference type="OMA" id="HEDCELE"/>
<feature type="domain" description="Crinkler effector protein N-terminal" evidence="4">
    <location>
        <begin position="2"/>
        <end position="58"/>
    </location>
</feature>
<evidence type="ECO:0000256" key="3">
    <source>
        <dbReference type="ARBA" id="ARBA00022525"/>
    </source>
</evidence>
<evidence type="ECO:0000256" key="1">
    <source>
        <dbReference type="ARBA" id="ARBA00004340"/>
    </source>
</evidence>
<proteinExistence type="predicted"/>
<dbReference type="RefSeq" id="XP_024580875.1">
    <property type="nucleotide sequence ID" value="XM_024730616.1"/>
</dbReference>
<comment type="subcellular location">
    <subcellularLocation>
        <location evidence="1">Host cell</location>
    </subcellularLocation>
    <subcellularLocation>
        <location evidence="2">Secreted</location>
    </subcellularLocation>
</comment>
<reference evidence="6" key="1">
    <citation type="submission" date="2014-09" db="EMBL/GenBank/DDBJ databases">
        <authorList>
            <person name="Sharma Rahul"/>
            <person name="Thines Marco"/>
        </authorList>
    </citation>
    <scope>NUCLEOTIDE SEQUENCE [LARGE SCALE GENOMIC DNA]</scope>
</reference>
<dbReference type="Proteomes" id="UP000054928">
    <property type="component" value="Unassembled WGS sequence"/>
</dbReference>
<dbReference type="Pfam" id="PF20147">
    <property type="entry name" value="Crinkler"/>
    <property type="match status" value="1"/>
</dbReference>
<dbReference type="EMBL" id="CCYD01001204">
    <property type="protein sequence ID" value="CEG44506.1"/>
    <property type="molecule type" value="Genomic_DNA"/>
</dbReference>
<keyword evidence="6" id="KW-1185">Reference proteome</keyword>
<organism evidence="5 6">
    <name type="scientific">Plasmopara halstedii</name>
    <name type="common">Downy mildew of sunflower</name>
    <dbReference type="NCBI Taxonomy" id="4781"/>
    <lineage>
        <taxon>Eukaryota</taxon>
        <taxon>Sar</taxon>
        <taxon>Stramenopiles</taxon>
        <taxon>Oomycota</taxon>
        <taxon>Peronosporomycetes</taxon>
        <taxon>Peronosporales</taxon>
        <taxon>Peronosporaceae</taxon>
        <taxon>Plasmopara</taxon>
    </lineage>
</organism>
<evidence type="ECO:0000259" key="4">
    <source>
        <dbReference type="Pfam" id="PF20147"/>
    </source>
</evidence>
<accession>A0A0P1AU89</accession>
<name>A0A0P1AU89_PLAHL</name>
<dbReference type="AlphaFoldDB" id="A0A0P1AU89"/>
<dbReference type="InterPro" id="IPR045379">
    <property type="entry name" value="Crinkler_N"/>
</dbReference>
<dbReference type="GO" id="GO:0043657">
    <property type="term" value="C:host cell"/>
    <property type="evidence" value="ECO:0007669"/>
    <property type="project" value="UniProtKB-SubCell"/>
</dbReference>
<evidence type="ECO:0000256" key="2">
    <source>
        <dbReference type="ARBA" id="ARBA00004613"/>
    </source>
</evidence>
<dbReference type="GeneID" id="36395920"/>
<evidence type="ECO:0000313" key="6">
    <source>
        <dbReference type="Proteomes" id="UP000054928"/>
    </source>
</evidence>